<evidence type="ECO:0000259" key="3">
    <source>
        <dbReference type="Pfam" id="PF16655"/>
    </source>
</evidence>
<dbReference type="AlphaFoldDB" id="A0A0L0SP88"/>
<protein>
    <recommendedName>
        <fullName evidence="6">PhoD-like phosphatase metallophosphatase domain-containing protein</fullName>
    </recommendedName>
</protein>
<dbReference type="Pfam" id="PF09423">
    <property type="entry name" value="PhoD"/>
    <property type="match status" value="1"/>
</dbReference>
<dbReference type="STRING" id="578462.A0A0L0SP88"/>
<dbReference type="Proteomes" id="UP000054350">
    <property type="component" value="Unassembled WGS sequence"/>
</dbReference>
<dbReference type="InterPro" id="IPR018946">
    <property type="entry name" value="PhoD-like_MPP"/>
</dbReference>
<dbReference type="PANTHER" id="PTHR43606">
    <property type="entry name" value="PHOSPHATASE, PUTATIVE (AFU_ORTHOLOGUE AFUA_6G08710)-RELATED"/>
    <property type="match status" value="1"/>
</dbReference>
<reference evidence="4 5" key="1">
    <citation type="submission" date="2009-11" db="EMBL/GenBank/DDBJ databases">
        <title>Annotation of Allomyces macrogynus ATCC 38327.</title>
        <authorList>
            <consortium name="The Broad Institute Genome Sequencing Platform"/>
            <person name="Russ C."/>
            <person name="Cuomo C."/>
            <person name="Burger G."/>
            <person name="Gray M.W."/>
            <person name="Holland P.W.H."/>
            <person name="King N."/>
            <person name="Lang F.B.F."/>
            <person name="Roger A.J."/>
            <person name="Ruiz-Trillo I."/>
            <person name="Young S.K."/>
            <person name="Zeng Q."/>
            <person name="Gargeya S."/>
            <person name="Fitzgerald M."/>
            <person name="Haas B."/>
            <person name="Abouelleil A."/>
            <person name="Alvarado L."/>
            <person name="Arachchi H.M."/>
            <person name="Berlin A."/>
            <person name="Chapman S.B."/>
            <person name="Gearin G."/>
            <person name="Goldberg J."/>
            <person name="Griggs A."/>
            <person name="Gujja S."/>
            <person name="Hansen M."/>
            <person name="Heiman D."/>
            <person name="Howarth C."/>
            <person name="Larimer J."/>
            <person name="Lui A."/>
            <person name="MacDonald P.J.P."/>
            <person name="McCowen C."/>
            <person name="Montmayeur A."/>
            <person name="Murphy C."/>
            <person name="Neiman D."/>
            <person name="Pearson M."/>
            <person name="Priest M."/>
            <person name="Roberts A."/>
            <person name="Saif S."/>
            <person name="Shea T."/>
            <person name="Sisk P."/>
            <person name="Stolte C."/>
            <person name="Sykes S."/>
            <person name="Wortman J."/>
            <person name="Nusbaum C."/>
            <person name="Birren B."/>
        </authorList>
    </citation>
    <scope>NUCLEOTIDE SEQUENCE [LARGE SCALE GENOMIC DNA]</scope>
    <source>
        <strain evidence="4 5">ATCC 38327</strain>
    </source>
</reference>
<keyword evidence="5" id="KW-1185">Reference proteome</keyword>
<reference evidence="5" key="2">
    <citation type="submission" date="2009-11" db="EMBL/GenBank/DDBJ databases">
        <title>The Genome Sequence of Allomyces macrogynus strain ATCC 38327.</title>
        <authorList>
            <consortium name="The Broad Institute Genome Sequencing Platform"/>
            <person name="Russ C."/>
            <person name="Cuomo C."/>
            <person name="Shea T."/>
            <person name="Young S.K."/>
            <person name="Zeng Q."/>
            <person name="Koehrsen M."/>
            <person name="Haas B."/>
            <person name="Borodovsky M."/>
            <person name="Guigo R."/>
            <person name="Alvarado L."/>
            <person name="Berlin A."/>
            <person name="Borenstein D."/>
            <person name="Chen Z."/>
            <person name="Engels R."/>
            <person name="Freedman E."/>
            <person name="Gellesch M."/>
            <person name="Goldberg J."/>
            <person name="Griggs A."/>
            <person name="Gujja S."/>
            <person name="Heiman D."/>
            <person name="Hepburn T."/>
            <person name="Howarth C."/>
            <person name="Jen D."/>
            <person name="Larson L."/>
            <person name="Lewis B."/>
            <person name="Mehta T."/>
            <person name="Park D."/>
            <person name="Pearson M."/>
            <person name="Roberts A."/>
            <person name="Saif S."/>
            <person name="Shenoy N."/>
            <person name="Sisk P."/>
            <person name="Stolte C."/>
            <person name="Sykes S."/>
            <person name="Walk T."/>
            <person name="White J."/>
            <person name="Yandava C."/>
            <person name="Burger G."/>
            <person name="Gray M.W."/>
            <person name="Holland P.W.H."/>
            <person name="King N."/>
            <person name="Lang F.B.F."/>
            <person name="Roger A.J."/>
            <person name="Ruiz-Trillo I."/>
            <person name="Lander E."/>
            <person name="Nusbaum C."/>
        </authorList>
    </citation>
    <scope>NUCLEOTIDE SEQUENCE [LARGE SCALE GENOMIC DNA]</scope>
    <source>
        <strain evidence="5">ATCC 38327</strain>
    </source>
</reference>
<dbReference type="Gene3D" id="2.60.40.380">
    <property type="entry name" value="Purple acid phosphatase-like, N-terminal"/>
    <property type="match status" value="1"/>
</dbReference>
<evidence type="ECO:0000313" key="5">
    <source>
        <dbReference type="Proteomes" id="UP000054350"/>
    </source>
</evidence>
<dbReference type="InterPro" id="IPR032093">
    <property type="entry name" value="PhoD_N"/>
</dbReference>
<sequence>MPAVHHILAVSAAAVLLALATSTHAVEFAAPSFAASKISRDTLVARYDDNLAFKSPYANVPKLAVPLSAHHKAKLLKPAPQLEAGGPAAKFLHGVASGDPLENAVIILTRVTPTAANAPVTVQYQVATDAGFSAIVKQGAVVTSDDVGYSVKVDVQGLTPATTYFYRFTVDDQVSTVGRTKTLVSNTADLASLNMAVVSCSNMPHGYFHAYEAIAKRNDVDFVLALGDYLYEYDLPGYKPVGGAMPASRNPVPAKVISNITDYRMRYAQYKSDPQLQLLHAQKPWIVVWDDHEFADNAWVGGAVNQDDARDGPWGPRKLAGMRAFHENIPIRPSQAVGDEYRVYRSFQIGNLVDLIMLDTRIDGRAEQAKGDRASRQIMGAAQEQWLHSSLTSSKAKWRILGNQVMFATLPEKLFAWELPITADAWVGYPKPRQALLDLLAKNKISNTVMLTGDFHGSVASDIPADGSGKVKANAPAVMTEFVGPSITSASPAQDSAILNGLAKPVLGLANPSAKFIDLYRHGYMFVAVTPAKVRVEYTYVKSVKTLDGGATAVAAVLETASGSNRITTVQ</sequence>
<organism evidence="4 5">
    <name type="scientific">Allomyces macrogynus (strain ATCC 38327)</name>
    <name type="common">Allomyces javanicus var. macrogynus</name>
    <dbReference type="NCBI Taxonomy" id="578462"/>
    <lineage>
        <taxon>Eukaryota</taxon>
        <taxon>Fungi</taxon>
        <taxon>Fungi incertae sedis</taxon>
        <taxon>Blastocladiomycota</taxon>
        <taxon>Blastocladiomycetes</taxon>
        <taxon>Blastocladiales</taxon>
        <taxon>Blastocladiaceae</taxon>
        <taxon>Allomyces</taxon>
    </lineage>
</organism>
<evidence type="ECO:0000259" key="2">
    <source>
        <dbReference type="Pfam" id="PF09423"/>
    </source>
</evidence>
<dbReference type="InterPro" id="IPR029052">
    <property type="entry name" value="Metallo-depent_PP-like"/>
</dbReference>
<feature type="domain" description="Phospholipase D N-terminal" evidence="3">
    <location>
        <begin position="93"/>
        <end position="182"/>
    </location>
</feature>
<dbReference type="eggNOG" id="ENOG502QU5W">
    <property type="taxonomic scope" value="Eukaryota"/>
</dbReference>
<accession>A0A0L0SP88</accession>
<dbReference type="Gene3D" id="3.60.21.70">
    <property type="entry name" value="PhoD-like phosphatase"/>
    <property type="match status" value="1"/>
</dbReference>
<dbReference type="InterPro" id="IPR038607">
    <property type="entry name" value="PhoD-like_sf"/>
</dbReference>
<evidence type="ECO:0000313" key="4">
    <source>
        <dbReference type="EMBL" id="KNE64190.1"/>
    </source>
</evidence>
<dbReference type="VEuPathDB" id="FungiDB:AMAG_09235"/>
<dbReference type="PANTHER" id="PTHR43606:SF7">
    <property type="entry name" value="PHOSPHATASE, PUTATIVE (AFU_ORTHOLOGUE AFUA_6G08710)-RELATED"/>
    <property type="match status" value="1"/>
</dbReference>
<dbReference type="InterPro" id="IPR052900">
    <property type="entry name" value="Phospholipid_Metab_Enz"/>
</dbReference>
<dbReference type="OrthoDB" id="9992270at2759"/>
<feature type="signal peptide" evidence="1">
    <location>
        <begin position="1"/>
        <end position="25"/>
    </location>
</feature>
<name>A0A0L0SP88_ALLM3</name>
<evidence type="ECO:0008006" key="6">
    <source>
        <dbReference type="Google" id="ProtNLM"/>
    </source>
</evidence>
<feature type="chain" id="PRO_5005547919" description="PhoD-like phosphatase metallophosphatase domain-containing protein" evidence="1">
    <location>
        <begin position="26"/>
        <end position="571"/>
    </location>
</feature>
<proteinExistence type="predicted"/>
<dbReference type="EMBL" id="GG745344">
    <property type="protein sequence ID" value="KNE64190.1"/>
    <property type="molecule type" value="Genomic_DNA"/>
</dbReference>
<evidence type="ECO:0000256" key="1">
    <source>
        <dbReference type="SAM" id="SignalP"/>
    </source>
</evidence>
<dbReference type="CDD" id="cd07389">
    <property type="entry name" value="MPP_PhoD"/>
    <property type="match status" value="1"/>
</dbReference>
<feature type="domain" description="PhoD-like phosphatase metallophosphatase" evidence="2">
    <location>
        <begin position="195"/>
        <end position="538"/>
    </location>
</feature>
<gene>
    <name evidence="4" type="ORF">AMAG_09235</name>
</gene>
<dbReference type="SUPFAM" id="SSF56300">
    <property type="entry name" value="Metallo-dependent phosphatases"/>
    <property type="match status" value="1"/>
</dbReference>
<keyword evidence="1" id="KW-0732">Signal</keyword>
<dbReference type="Pfam" id="PF16655">
    <property type="entry name" value="PhoD_N"/>
    <property type="match status" value="1"/>
</dbReference>
<dbReference type="OMA" id="RWDILGQ"/>